<dbReference type="AlphaFoldDB" id="W0A2J9"/>
<evidence type="ECO:0000313" key="2">
    <source>
        <dbReference type="Proteomes" id="UP000018851"/>
    </source>
</evidence>
<organism evidence="1 2">
    <name type="scientific">Sphingomonas sanxanigenens DSM 19645 = NX02</name>
    <dbReference type="NCBI Taxonomy" id="1123269"/>
    <lineage>
        <taxon>Bacteria</taxon>
        <taxon>Pseudomonadati</taxon>
        <taxon>Pseudomonadota</taxon>
        <taxon>Alphaproteobacteria</taxon>
        <taxon>Sphingomonadales</taxon>
        <taxon>Sphingomonadaceae</taxon>
        <taxon>Sphingomonas</taxon>
    </lineage>
</organism>
<dbReference type="KEGG" id="ssan:NX02_02015"/>
<proteinExistence type="predicted"/>
<protein>
    <submittedName>
        <fullName evidence="1">Uncharacterized protein</fullName>
    </submittedName>
</protein>
<reference evidence="1 2" key="1">
    <citation type="submission" date="2013-07" db="EMBL/GenBank/DDBJ databases">
        <title>Completed genome of Sphingomonas sanxanigenens NX02.</title>
        <authorList>
            <person name="Ma T."/>
            <person name="Huang H."/>
            <person name="Wu M."/>
            <person name="Li X."/>
            <person name="Li G."/>
        </authorList>
    </citation>
    <scope>NUCLEOTIDE SEQUENCE [LARGE SCALE GENOMIC DNA]</scope>
    <source>
        <strain evidence="1 2">NX02</strain>
    </source>
</reference>
<accession>W0A2J9</accession>
<sequence>MRKQQGRACFIAIDPYPAISGYYRRQDMGPLIALELDTQSTIVIMVGTTPQE</sequence>
<dbReference type="Proteomes" id="UP000018851">
    <property type="component" value="Chromosome"/>
</dbReference>
<keyword evidence="2" id="KW-1185">Reference proteome</keyword>
<gene>
    <name evidence="1" type="ORF">NX02_02015</name>
</gene>
<name>W0A2J9_9SPHN</name>
<dbReference type="HOGENOM" id="CLU_3084836_0_0_5"/>
<evidence type="ECO:0000313" key="1">
    <source>
        <dbReference type="EMBL" id="AHE52164.1"/>
    </source>
</evidence>
<dbReference type="EMBL" id="CP006644">
    <property type="protein sequence ID" value="AHE52164.1"/>
    <property type="molecule type" value="Genomic_DNA"/>
</dbReference>
<dbReference type="STRING" id="1123269.NX02_02015"/>